<dbReference type="AlphaFoldDB" id="A0AAV4QNA0"/>
<evidence type="ECO:0000256" key="4">
    <source>
        <dbReference type="ARBA" id="ARBA00023049"/>
    </source>
</evidence>
<evidence type="ECO:0000256" key="1">
    <source>
        <dbReference type="ARBA" id="ARBA00022670"/>
    </source>
</evidence>
<keyword evidence="3" id="KW-0862">Zinc</keyword>
<dbReference type="EMBL" id="BPLR01006435">
    <property type="protein sequence ID" value="GIY09846.1"/>
    <property type="molecule type" value="Genomic_DNA"/>
</dbReference>
<comment type="caution">
    <text evidence="7">The sequence shown here is derived from an EMBL/GenBank/DDBJ whole genome shotgun (WGS) entry which is preliminary data.</text>
</comment>
<dbReference type="PANTHER" id="PTHR11905:SF159">
    <property type="entry name" value="ADAM METALLOPROTEASE"/>
    <property type="match status" value="1"/>
</dbReference>
<organism evidence="7 8">
    <name type="scientific">Caerostris extrusa</name>
    <name type="common">Bark spider</name>
    <name type="synonym">Caerostris bankana</name>
    <dbReference type="NCBI Taxonomy" id="172846"/>
    <lineage>
        <taxon>Eukaryota</taxon>
        <taxon>Metazoa</taxon>
        <taxon>Ecdysozoa</taxon>
        <taxon>Arthropoda</taxon>
        <taxon>Chelicerata</taxon>
        <taxon>Arachnida</taxon>
        <taxon>Araneae</taxon>
        <taxon>Araneomorphae</taxon>
        <taxon>Entelegynae</taxon>
        <taxon>Araneoidea</taxon>
        <taxon>Araneidae</taxon>
        <taxon>Caerostris</taxon>
    </lineage>
</organism>
<gene>
    <name evidence="7" type="primary">AVEN_17651_1</name>
    <name evidence="7" type="ORF">CEXT_349781</name>
</gene>
<keyword evidence="8" id="KW-1185">Reference proteome</keyword>
<evidence type="ECO:0000256" key="3">
    <source>
        <dbReference type="ARBA" id="ARBA00022833"/>
    </source>
</evidence>
<dbReference type="Pfam" id="PF01562">
    <property type="entry name" value="Pep_M12B_propep"/>
    <property type="match status" value="1"/>
</dbReference>
<proteinExistence type="predicted"/>
<dbReference type="InterPro" id="IPR002870">
    <property type="entry name" value="Peptidase_M12B_N"/>
</dbReference>
<name>A0AAV4QNA0_CAEEX</name>
<feature type="domain" description="Peptidase M12B propeptide" evidence="6">
    <location>
        <begin position="21"/>
        <end position="106"/>
    </location>
</feature>
<accession>A0AAV4QNA0</accession>
<keyword evidence="1" id="KW-0645">Protease</keyword>
<dbReference type="Proteomes" id="UP001054945">
    <property type="component" value="Unassembled WGS sequence"/>
</dbReference>
<evidence type="ECO:0000313" key="7">
    <source>
        <dbReference type="EMBL" id="GIY09846.1"/>
    </source>
</evidence>
<keyword evidence="5" id="KW-1015">Disulfide bond</keyword>
<evidence type="ECO:0000256" key="5">
    <source>
        <dbReference type="ARBA" id="ARBA00023157"/>
    </source>
</evidence>
<dbReference type="GO" id="GO:0008237">
    <property type="term" value="F:metallopeptidase activity"/>
    <property type="evidence" value="ECO:0007669"/>
    <property type="project" value="UniProtKB-KW"/>
</dbReference>
<keyword evidence="4" id="KW-0482">Metalloprotease</keyword>
<evidence type="ECO:0000259" key="6">
    <source>
        <dbReference type="Pfam" id="PF01562"/>
    </source>
</evidence>
<evidence type="ECO:0000313" key="8">
    <source>
        <dbReference type="Proteomes" id="UP001054945"/>
    </source>
</evidence>
<protein>
    <recommendedName>
        <fullName evidence="6">Peptidase M12B propeptide domain-containing protein</fullName>
    </recommendedName>
</protein>
<dbReference type="GO" id="GO:0006508">
    <property type="term" value="P:proteolysis"/>
    <property type="evidence" value="ECO:0007669"/>
    <property type="project" value="UniProtKB-KW"/>
</dbReference>
<evidence type="ECO:0000256" key="2">
    <source>
        <dbReference type="ARBA" id="ARBA00022801"/>
    </source>
</evidence>
<dbReference type="PANTHER" id="PTHR11905">
    <property type="entry name" value="ADAM A DISINTEGRIN AND METALLOPROTEASE DOMAIN"/>
    <property type="match status" value="1"/>
</dbReference>
<keyword evidence="2" id="KW-0378">Hydrolase</keyword>
<sequence length="172" mass="19866">MLLQNPHNQELVTHLGTRYEIVNPIQIRQEWGRRLSTRSDRVNGTITHLLQTSLFIETYQYKLHLDLELNINLFPSTLVQFIYEKGGPPLALQELPENCYYHATIRNYPEASAAFSTCDGISNNLFLRIISWMYNCLILEFKFENHSVCISGNHTDREPSAFAASFARKPFG</sequence>
<reference evidence="7 8" key="1">
    <citation type="submission" date="2021-06" db="EMBL/GenBank/DDBJ databases">
        <title>Caerostris extrusa draft genome.</title>
        <authorList>
            <person name="Kono N."/>
            <person name="Arakawa K."/>
        </authorList>
    </citation>
    <scope>NUCLEOTIDE SEQUENCE [LARGE SCALE GENOMIC DNA]</scope>
</reference>